<feature type="region of interest" description="Disordered" evidence="1">
    <location>
        <begin position="15"/>
        <end position="34"/>
    </location>
</feature>
<feature type="region of interest" description="Disordered" evidence="1">
    <location>
        <begin position="260"/>
        <end position="296"/>
    </location>
</feature>
<protein>
    <submittedName>
        <fullName evidence="2">Uncharacterized protein</fullName>
    </submittedName>
</protein>
<accession>A0ABN9QRZ9</accession>
<proteinExistence type="predicted"/>
<feature type="non-terminal residue" evidence="2">
    <location>
        <position position="339"/>
    </location>
</feature>
<evidence type="ECO:0000256" key="1">
    <source>
        <dbReference type="SAM" id="MobiDB-lite"/>
    </source>
</evidence>
<comment type="caution">
    <text evidence="2">The sequence shown here is derived from an EMBL/GenBank/DDBJ whole genome shotgun (WGS) entry which is preliminary data.</text>
</comment>
<dbReference type="Proteomes" id="UP001189429">
    <property type="component" value="Unassembled WGS sequence"/>
</dbReference>
<organism evidence="2 3">
    <name type="scientific">Prorocentrum cordatum</name>
    <dbReference type="NCBI Taxonomy" id="2364126"/>
    <lineage>
        <taxon>Eukaryota</taxon>
        <taxon>Sar</taxon>
        <taxon>Alveolata</taxon>
        <taxon>Dinophyceae</taxon>
        <taxon>Prorocentrales</taxon>
        <taxon>Prorocentraceae</taxon>
        <taxon>Prorocentrum</taxon>
    </lineage>
</organism>
<evidence type="ECO:0000313" key="2">
    <source>
        <dbReference type="EMBL" id="CAK0807869.1"/>
    </source>
</evidence>
<feature type="non-terminal residue" evidence="2">
    <location>
        <position position="1"/>
    </location>
</feature>
<reference evidence="2" key="1">
    <citation type="submission" date="2023-10" db="EMBL/GenBank/DDBJ databases">
        <authorList>
            <person name="Chen Y."/>
            <person name="Shah S."/>
            <person name="Dougan E. K."/>
            <person name="Thang M."/>
            <person name="Chan C."/>
        </authorList>
    </citation>
    <scope>NUCLEOTIDE SEQUENCE [LARGE SCALE GENOMIC DNA]</scope>
</reference>
<gene>
    <name evidence="2" type="ORF">PCOR1329_LOCUS13623</name>
</gene>
<evidence type="ECO:0000313" key="3">
    <source>
        <dbReference type="Proteomes" id="UP001189429"/>
    </source>
</evidence>
<name>A0ABN9QRZ9_9DINO</name>
<dbReference type="EMBL" id="CAUYUJ010004028">
    <property type="protein sequence ID" value="CAK0807869.1"/>
    <property type="molecule type" value="Genomic_DNA"/>
</dbReference>
<feature type="compositionally biased region" description="Low complexity" evidence="1">
    <location>
        <begin position="15"/>
        <end position="30"/>
    </location>
</feature>
<sequence length="339" mass="35731">ALALLKRLCTGPAAHGEAAHGESAAPAPGGDTEAPVRGRCFEGLHGRTAPAVAWEAPGPDPSRPVAAASVLAALAVARRAAEALGRGSAAAAAVAVSGDEWERLRSFSPLAALEDLPQAGAHAEEARRLLRALAGPWQLGLLRANAWLLKPSLNGGGNGRGILLLDRLPVDPADFLRHAAALGRGGSAGAQDAQDGCLLQKMVEEPHLLEQQRMAAVAQELGHPAPSPSVPRGGHFNGARRATCGSGSWRRCARRRPYARAPLSRAGPSPSPPLRWRRGRSGAAQGEVSQVHLWRPKSKKKRPPKVYCLCRCCFYSRCNFCALNQAIANTDPVGVDKRR</sequence>
<keyword evidence="3" id="KW-1185">Reference proteome</keyword>